<evidence type="ECO:0008006" key="4">
    <source>
        <dbReference type="Google" id="ProtNLM"/>
    </source>
</evidence>
<reference evidence="2" key="1">
    <citation type="submission" date="2022-02" db="EMBL/GenBank/DDBJ databases">
        <authorList>
            <person name="Lee M."/>
            <person name="Kim S.-J."/>
            <person name="Jung M.-Y."/>
        </authorList>
    </citation>
    <scope>NUCLEOTIDE SEQUENCE</scope>
    <source>
        <strain evidence="2">JHP9</strain>
    </source>
</reference>
<protein>
    <recommendedName>
        <fullName evidence="4">ABC transmembrane type-1 domain-containing protein</fullName>
    </recommendedName>
</protein>
<name>A0ABT0QXD0_9MICO</name>
<feature type="transmembrane region" description="Helical" evidence="1">
    <location>
        <begin position="186"/>
        <end position="209"/>
    </location>
</feature>
<sequence>MGSLPSALTDLLRVPWMGLRLLARHWPTLLALCLLGLGLRQGVVWLGVEVSRWSSTLAVLLIPLAGLAMLAALILMLWTTRPSLPGLGPVAVEPGAHGRVRAGTAAMTGLLIPFLAIYASQGFLAEDGRTFVRTVIAQEARQNELAMDVGRLDLATGWVYVAIIAGAFLARRLIRAFRLEKRSTGIGILAAYLEGLWLLTLGVAVASWFDGLVEWVSTRRVIAGIITGWESLLAGLGPVGAAAGWVSSHLGSLSAVIVVPVAWLSVGALVYGEELAAEKKADEAAAAEDSAAASRTARVAAATGRQARRLAREAAAPVVGPVEGALTALRKVAVAGILPMVFFCLVFVVSTQIATVAGNAVRWLIGPRSEQLSAAIEPYAVLAGRLCYFMIAIVLLAAAIDRILTQARERGEARAAAQAPGAGSSR</sequence>
<feature type="transmembrane region" description="Helical" evidence="1">
    <location>
        <begin position="157"/>
        <end position="174"/>
    </location>
</feature>
<keyword evidence="1" id="KW-1133">Transmembrane helix</keyword>
<dbReference type="Proteomes" id="UP001203761">
    <property type="component" value="Unassembled WGS sequence"/>
</dbReference>
<dbReference type="EMBL" id="JAKNCJ010000001">
    <property type="protein sequence ID" value="MCL6422240.1"/>
    <property type="molecule type" value="Genomic_DNA"/>
</dbReference>
<dbReference type="RefSeq" id="WP_249736394.1">
    <property type="nucleotide sequence ID" value="NZ_JAKNCJ010000001.1"/>
</dbReference>
<feature type="transmembrane region" description="Helical" evidence="1">
    <location>
        <begin position="378"/>
        <end position="400"/>
    </location>
</feature>
<feature type="transmembrane region" description="Helical" evidence="1">
    <location>
        <begin position="250"/>
        <end position="271"/>
    </location>
</feature>
<organism evidence="2 3">
    <name type="scientific">Brachybacterium equifaecis</name>
    <dbReference type="NCBI Taxonomy" id="2910770"/>
    <lineage>
        <taxon>Bacteria</taxon>
        <taxon>Bacillati</taxon>
        <taxon>Actinomycetota</taxon>
        <taxon>Actinomycetes</taxon>
        <taxon>Micrococcales</taxon>
        <taxon>Dermabacteraceae</taxon>
        <taxon>Brachybacterium</taxon>
    </lineage>
</organism>
<accession>A0ABT0QXD0</accession>
<gene>
    <name evidence="2" type="ORF">Bequi_02345</name>
</gene>
<feature type="transmembrane region" description="Helical" evidence="1">
    <location>
        <begin position="59"/>
        <end position="79"/>
    </location>
</feature>
<keyword evidence="3" id="KW-1185">Reference proteome</keyword>
<feature type="transmembrane region" description="Helical" evidence="1">
    <location>
        <begin position="332"/>
        <end position="358"/>
    </location>
</feature>
<evidence type="ECO:0000256" key="1">
    <source>
        <dbReference type="SAM" id="Phobius"/>
    </source>
</evidence>
<evidence type="ECO:0000313" key="3">
    <source>
        <dbReference type="Proteomes" id="UP001203761"/>
    </source>
</evidence>
<keyword evidence="1" id="KW-0472">Membrane</keyword>
<comment type="caution">
    <text evidence="2">The sequence shown here is derived from an EMBL/GenBank/DDBJ whole genome shotgun (WGS) entry which is preliminary data.</text>
</comment>
<proteinExistence type="predicted"/>
<feature type="transmembrane region" description="Helical" evidence="1">
    <location>
        <begin position="21"/>
        <end position="39"/>
    </location>
</feature>
<feature type="transmembrane region" description="Helical" evidence="1">
    <location>
        <begin position="100"/>
        <end position="119"/>
    </location>
</feature>
<keyword evidence="1" id="KW-0812">Transmembrane</keyword>
<evidence type="ECO:0000313" key="2">
    <source>
        <dbReference type="EMBL" id="MCL6422240.1"/>
    </source>
</evidence>